<comment type="caution">
    <text evidence="1">The sequence shown here is derived from an EMBL/GenBank/DDBJ whole genome shotgun (WGS) entry which is preliminary data.</text>
</comment>
<accession>A0A209A6I2</accession>
<dbReference type="EMBL" id="NHOI01000007">
    <property type="protein sequence ID" value="OVZ88374.1"/>
    <property type="molecule type" value="Genomic_DNA"/>
</dbReference>
<evidence type="ECO:0000313" key="2">
    <source>
        <dbReference type="Proteomes" id="UP000196440"/>
    </source>
</evidence>
<dbReference type="AlphaFoldDB" id="A0A209A6I2"/>
<organism evidence="1 2">
    <name type="scientific">Yersinia intermedia</name>
    <dbReference type="NCBI Taxonomy" id="631"/>
    <lineage>
        <taxon>Bacteria</taxon>
        <taxon>Pseudomonadati</taxon>
        <taxon>Pseudomonadota</taxon>
        <taxon>Gammaproteobacteria</taxon>
        <taxon>Enterobacterales</taxon>
        <taxon>Yersiniaceae</taxon>
        <taxon>Yersinia</taxon>
    </lineage>
</organism>
<gene>
    <name evidence="1" type="ORF">CBW57_05815</name>
</gene>
<protein>
    <submittedName>
        <fullName evidence="1">Uncharacterized protein</fullName>
    </submittedName>
</protein>
<evidence type="ECO:0000313" key="1">
    <source>
        <dbReference type="EMBL" id="OVZ88374.1"/>
    </source>
</evidence>
<sequence>MCASTQATSQVRQPIHFLGSAIMNRFIVFSPSPSSFKLQVCWLHSLTRITYLSKLIGTHSLAAFLHLEIYWG</sequence>
<reference evidence="1 2" key="1">
    <citation type="submission" date="2017-05" db="EMBL/GenBank/DDBJ databases">
        <title>Whole genome sequencing of Yersinia kristensenii.</title>
        <authorList>
            <person name="Campioni F."/>
        </authorList>
    </citation>
    <scope>NUCLEOTIDE SEQUENCE [LARGE SCALE GENOMIC DNA]</scope>
    <source>
        <strain evidence="1 2">CFSAN060536</strain>
    </source>
</reference>
<proteinExistence type="predicted"/>
<dbReference type="Proteomes" id="UP000196440">
    <property type="component" value="Unassembled WGS sequence"/>
</dbReference>
<name>A0A209A6I2_YERIN</name>